<dbReference type="InterPro" id="IPR028994">
    <property type="entry name" value="Integrin_alpha_N"/>
</dbReference>
<dbReference type="PANTHER" id="PTHR16026">
    <property type="entry name" value="CARTILAGE ACIDIC PROTEIN 1"/>
    <property type="match status" value="1"/>
</dbReference>
<name>A0ABN7R8U1_9BACT</name>
<feature type="domain" description="ASPIC/UnbV" evidence="4">
    <location>
        <begin position="527"/>
        <end position="594"/>
    </location>
</feature>
<dbReference type="InterPro" id="IPR013517">
    <property type="entry name" value="FG-GAP"/>
</dbReference>
<proteinExistence type="predicted"/>
<dbReference type="Proteomes" id="UP000679725">
    <property type="component" value="Unassembled WGS sequence"/>
</dbReference>
<evidence type="ECO:0000256" key="2">
    <source>
        <dbReference type="ARBA" id="ARBA00022737"/>
    </source>
</evidence>
<keyword evidence="3" id="KW-0325">Glycoprotein</keyword>
<keyword evidence="1" id="KW-0732">Signal</keyword>
<dbReference type="InterPro" id="IPR027039">
    <property type="entry name" value="Crtac1"/>
</dbReference>
<protein>
    <recommendedName>
        <fullName evidence="4">ASPIC/UnbV domain-containing protein</fullName>
    </recommendedName>
</protein>
<dbReference type="Pfam" id="PF13517">
    <property type="entry name" value="FG-GAP_3"/>
    <property type="match status" value="5"/>
</dbReference>
<dbReference type="PROSITE" id="PS51257">
    <property type="entry name" value="PROKAR_LIPOPROTEIN"/>
    <property type="match status" value="1"/>
</dbReference>
<evidence type="ECO:0000313" key="6">
    <source>
        <dbReference type="Proteomes" id="UP000679725"/>
    </source>
</evidence>
<dbReference type="EMBL" id="CAJRAU010000004">
    <property type="protein sequence ID" value="CAG5070615.1"/>
    <property type="molecule type" value="Genomic_DNA"/>
</dbReference>
<dbReference type="PANTHER" id="PTHR16026:SF0">
    <property type="entry name" value="CARTILAGE ACIDIC PROTEIN 1"/>
    <property type="match status" value="1"/>
</dbReference>
<dbReference type="Gene3D" id="2.130.10.130">
    <property type="entry name" value="Integrin alpha, N-terminal"/>
    <property type="match status" value="4"/>
</dbReference>
<dbReference type="SMART" id="SM00191">
    <property type="entry name" value="Int_alpha"/>
    <property type="match status" value="2"/>
</dbReference>
<reference evidence="5 6" key="1">
    <citation type="submission" date="2021-04" db="EMBL/GenBank/DDBJ databases">
        <authorList>
            <person name="Rodrigo-Torres L."/>
            <person name="Arahal R. D."/>
            <person name="Lucena T."/>
        </authorList>
    </citation>
    <scope>NUCLEOTIDE SEQUENCE [LARGE SCALE GENOMIC DNA]</scope>
    <source>
        <strain evidence="5 6">CECT 9623</strain>
    </source>
</reference>
<keyword evidence="6" id="KW-1185">Reference proteome</keyword>
<evidence type="ECO:0000313" key="5">
    <source>
        <dbReference type="EMBL" id="CAG5070615.1"/>
    </source>
</evidence>
<keyword evidence="2" id="KW-0677">Repeat</keyword>
<evidence type="ECO:0000259" key="4">
    <source>
        <dbReference type="Pfam" id="PF07593"/>
    </source>
</evidence>
<dbReference type="InterPro" id="IPR011519">
    <property type="entry name" value="UnbV_ASPIC"/>
</dbReference>
<comment type="caution">
    <text evidence="5">The sequence shown here is derived from an EMBL/GenBank/DDBJ whole genome shotgun (WGS) entry which is preliminary data.</text>
</comment>
<dbReference type="InterPro" id="IPR013519">
    <property type="entry name" value="Int_alpha_beta-p"/>
</dbReference>
<evidence type="ECO:0000256" key="1">
    <source>
        <dbReference type="ARBA" id="ARBA00022729"/>
    </source>
</evidence>
<gene>
    <name evidence="5" type="ORF">DYBT9623_03161</name>
</gene>
<organism evidence="5 6">
    <name type="scientific">Dyadobacter linearis</name>
    <dbReference type="NCBI Taxonomy" id="2823330"/>
    <lineage>
        <taxon>Bacteria</taxon>
        <taxon>Pseudomonadati</taxon>
        <taxon>Bacteroidota</taxon>
        <taxon>Cytophagia</taxon>
        <taxon>Cytophagales</taxon>
        <taxon>Spirosomataceae</taxon>
        <taxon>Dyadobacter</taxon>
    </lineage>
</organism>
<dbReference type="SUPFAM" id="SSF69318">
    <property type="entry name" value="Integrin alpha N-terminal domain"/>
    <property type="match status" value="2"/>
</dbReference>
<evidence type="ECO:0000256" key="3">
    <source>
        <dbReference type="ARBA" id="ARBA00023180"/>
    </source>
</evidence>
<accession>A0ABN7R8U1</accession>
<sequence length="1120" mass="123904">MIKISKGLSVCALGVLIFSGCSKNEKKDTLFQEMSSSETGIAFENTITNSEEFNIFNYRNFYNGGGVAIGDINNDNLPDVYLIANQGDNKLFLNKGNFQFEDITAKAGVVGTKSWSTGATFADVNGDGLLDLYVCNAGRSEERANELFINKGDGTFTDQAKEYGLADGGYSTHAAFFDFDKDGDLDMFLLNNSFTPVGRLAYANIRNQRDKEGGHKLFRNDGKSFTDISEAAGIYGSLIGFGLGITIGDVNDDNWLDLYISNDFYEHDYLYINNHDGTFTESIQSAMEHTSLSSMGADIADINNDGKLDIYVTDMLPGIDRRLKLTSTYEGYDLFELKVSRDFHHQYMQNTLQLNQSGGPDGKTWFSEIARFTGTHSTDWSWGALIFDMDADGQKDIFVANGINKDLTNQDFVAFLADPSNIAEVSRTRKFDYKMFLDKMPSEPLANYAFRNNGNLSFANHSEDWGLNTPSFSNGAAYGDLDNDGDLDLIVNNVNSQLFVYKNRSNERKDFHYVKFKLNGDQGNVNAIGAKIYVHQSDKTQMLQQMPNRGFESSVDLRLVFGLGSNSAIDSVRVVWPNDKEQIIKKISADSTYTLNQKDATAPWKIRSQKGSESFEELTAGGIDFTHKEAEYVDYNQNPLVKQMYSRLGPGLATGDVDKDGLDDVFIGGASGQGGRLYRQKSNGAFAEITPDILKNETEMEVSDAAFFDANQDGNMDLLIVSGSNEFKDDDDILQPKLFLGDGKGGFSKSNGLPGLKINASCIAVADYDKDGDQDIFIGSRLKSGQYGIDPPSYLLTNDGTGNFKNYTKRYISQVEQLGMITDAIWADLDGDTYPELIAVGDWMPVTVFKNNGGKLDLGKQEFKNEASNPVKTNGWWNTVAVADVDGDGDLDIIGGNLGLNSRLKANQEKPVEMYVKDFDNNGITKQIITCPDETGELFPMVMKPDLLRAMPSLKKKFVKFEQYADKKIEDVIDKKDLETAVKKEVFMPESAIFINNNKGTAFTFKPLPPLAQLSPVHAIIPTDYDKNGTIDLIIAGNYYNVLPEIGRYDALKGLILSNSKGNFNAVMPSETGLWTENQVRQMRQLSQGQIVVGNNNSKIQVFRPVSGKKVTSRPGLASK</sequence>
<dbReference type="Pfam" id="PF07593">
    <property type="entry name" value="UnbV_ASPIC"/>
    <property type="match status" value="1"/>
</dbReference>